<name>Q8Y1Q9_RALN1</name>
<dbReference type="STRING" id="267608.RSc0630"/>
<dbReference type="InterPro" id="IPR041183">
    <property type="entry name" value="Cyclophilin-like"/>
</dbReference>
<dbReference type="HOGENOM" id="CLU_099043_1_1_4"/>
<evidence type="ECO:0000313" key="3">
    <source>
        <dbReference type="Proteomes" id="UP000001436"/>
    </source>
</evidence>
<reference evidence="2 3" key="1">
    <citation type="journal article" date="2002" name="Nature">
        <title>Genome sequence of the plant pathogen Ralstonia solanacearum.</title>
        <authorList>
            <person name="Salanoubat M."/>
            <person name="Genin S."/>
            <person name="Artiguenave F."/>
            <person name="Gouzy J."/>
            <person name="Mangenot S."/>
            <person name="Arlat M."/>
            <person name="Billault A."/>
            <person name="Brottier P."/>
            <person name="Camus J.C."/>
            <person name="Cattolico L."/>
            <person name="Chandler M."/>
            <person name="Choisne N."/>
            <person name="Claudel-Renard C."/>
            <person name="Cunnac S."/>
            <person name="Demange N."/>
            <person name="Gaspin C."/>
            <person name="Lavie M."/>
            <person name="Moisan A."/>
            <person name="Robert C."/>
            <person name="Saurin W."/>
            <person name="Schiex T."/>
            <person name="Siguier P."/>
            <person name="Thebault P."/>
            <person name="Whalen M."/>
            <person name="Wincker P."/>
            <person name="Levy M."/>
            <person name="Weissenbach J."/>
            <person name="Boucher C.A."/>
        </authorList>
    </citation>
    <scope>NUCLEOTIDE SEQUENCE [LARGE SCALE GENOMIC DNA]</scope>
    <source>
        <strain evidence="3">ATCC BAA-1114 / GMI1000</strain>
    </source>
</reference>
<proteinExistence type="predicted"/>
<sequence length="118" mass="13010">MKVRLTTVDGKIITATLNDSATAQDFAALLPLTLSLDDYAATEKIAYLPRRLSTAGVPDGFTPSVGDITYYAPWGNLAIFHKDFRYSEKLVSLGKIDSGMESLRRGEVLKVTIERIEK</sequence>
<dbReference type="KEGG" id="rso:RSc0630"/>
<evidence type="ECO:0000313" key="2">
    <source>
        <dbReference type="EMBL" id="CAD14160.1"/>
    </source>
</evidence>
<dbReference type="Gene3D" id="2.40.100.20">
    <property type="match status" value="1"/>
</dbReference>
<accession>Q8Y1Q9</accession>
<dbReference type="EMBL" id="AL646052">
    <property type="protein sequence ID" value="CAD14160.1"/>
    <property type="molecule type" value="Genomic_DNA"/>
</dbReference>
<dbReference type="Pfam" id="PF18050">
    <property type="entry name" value="Cyclophil_like2"/>
    <property type="match status" value="1"/>
</dbReference>
<dbReference type="AlphaFoldDB" id="Q8Y1Q9"/>
<protein>
    <recommendedName>
        <fullName evidence="1">Cyclophilin-like domain-containing protein</fullName>
    </recommendedName>
</protein>
<organism evidence="2 3">
    <name type="scientific">Ralstonia nicotianae (strain ATCC BAA-1114 / GMI1000)</name>
    <name type="common">Ralstonia solanacearum</name>
    <dbReference type="NCBI Taxonomy" id="267608"/>
    <lineage>
        <taxon>Bacteria</taxon>
        <taxon>Pseudomonadati</taxon>
        <taxon>Pseudomonadota</taxon>
        <taxon>Betaproteobacteria</taxon>
        <taxon>Burkholderiales</taxon>
        <taxon>Burkholderiaceae</taxon>
        <taxon>Ralstonia</taxon>
        <taxon>Ralstonia solanacearum species complex</taxon>
    </lineage>
</organism>
<dbReference type="EnsemblBacteria" id="CAD14160">
    <property type="protein sequence ID" value="CAD14160"/>
    <property type="gene ID" value="RSc0630"/>
</dbReference>
<evidence type="ECO:0000259" key="1">
    <source>
        <dbReference type="Pfam" id="PF18050"/>
    </source>
</evidence>
<dbReference type="eggNOG" id="COG4925">
    <property type="taxonomic scope" value="Bacteria"/>
</dbReference>
<dbReference type="InterPro" id="IPR029000">
    <property type="entry name" value="Cyclophilin-like_dom_sf"/>
</dbReference>
<dbReference type="Proteomes" id="UP000001436">
    <property type="component" value="Chromosome"/>
</dbReference>
<dbReference type="SUPFAM" id="SSF50891">
    <property type="entry name" value="Cyclophilin-like"/>
    <property type="match status" value="1"/>
</dbReference>
<feature type="domain" description="Cyclophilin-like" evidence="1">
    <location>
        <begin position="7"/>
        <end position="114"/>
    </location>
</feature>
<keyword evidence="3" id="KW-1185">Reference proteome</keyword>
<gene>
    <name evidence="2" type="ordered locus">RSc0630</name>
</gene>